<dbReference type="Gene3D" id="1.20.1250.20">
    <property type="entry name" value="MFS general substrate transporter like domains"/>
    <property type="match status" value="1"/>
</dbReference>
<keyword evidence="7" id="KW-1185">Reference proteome</keyword>
<dbReference type="CDD" id="cd06178">
    <property type="entry name" value="MFS_unc93-like"/>
    <property type="match status" value="1"/>
</dbReference>
<dbReference type="PANTHER" id="PTHR23294">
    <property type="entry name" value="ET TRANSLATION PRODUCT-RELATED"/>
    <property type="match status" value="1"/>
</dbReference>
<dbReference type="InterPro" id="IPR036259">
    <property type="entry name" value="MFS_trans_sf"/>
</dbReference>
<dbReference type="GeneID" id="70242396"/>
<feature type="transmembrane region" description="Helical" evidence="5">
    <location>
        <begin position="322"/>
        <end position="341"/>
    </location>
</feature>
<keyword evidence="3 5" id="KW-1133">Transmembrane helix</keyword>
<dbReference type="InterPro" id="IPR011701">
    <property type="entry name" value="MFS"/>
</dbReference>
<gene>
    <name evidence="6" type="ORF">BGW36DRAFT_305957</name>
</gene>
<dbReference type="AlphaFoldDB" id="A0AAD4KI47"/>
<feature type="transmembrane region" description="Helical" evidence="5">
    <location>
        <begin position="292"/>
        <end position="310"/>
    </location>
</feature>
<dbReference type="Pfam" id="PF07690">
    <property type="entry name" value="MFS_1"/>
    <property type="match status" value="1"/>
</dbReference>
<dbReference type="EMBL" id="JAJTJA010000013">
    <property type="protein sequence ID" value="KAH8690844.1"/>
    <property type="molecule type" value="Genomic_DNA"/>
</dbReference>
<feature type="transmembrane region" description="Helical" evidence="5">
    <location>
        <begin position="431"/>
        <end position="450"/>
    </location>
</feature>
<dbReference type="SUPFAM" id="SSF103473">
    <property type="entry name" value="MFS general substrate transporter"/>
    <property type="match status" value="1"/>
</dbReference>
<keyword evidence="2 5" id="KW-0812">Transmembrane</keyword>
<proteinExistence type="predicted"/>
<keyword evidence="4 5" id="KW-0472">Membrane</keyword>
<feature type="transmembrane region" description="Helical" evidence="5">
    <location>
        <begin position="254"/>
        <end position="272"/>
    </location>
</feature>
<dbReference type="Proteomes" id="UP001201262">
    <property type="component" value="Unassembled WGS sequence"/>
</dbReference>
<protein>
    <submittedName>
        <fullName evidence="6">DUF895 domain membrane protein</fullName>
    </submittedName>
</protein>
<accession>A0AAD4KI47</accession>
<feature type="transmembrane region" description="Helical" evidence="5">
    <location>
        <begin position="102"/>
        <end position="121"/>
    </location>
</feature>
<evidence type="ECO:0000256" key="2">
    <source>
        <dbReference type="ARBA" id="ARBA00022692"/>
    </source>
</evidence>
<feature type="transmembrane region" description="Helical" evidence="5">
    <location>
        <begin position="164"/>
        <end position="186"/>
    </location>
</feature>
<name>A0AAD4KI47_9EURO</name>
<feature type="transmembrane region" description="Helical" evidence="5">
    <location>
        <begin position="127"/>
        <end position="152"/>
    </location>
</feature>
<evidence type="ECO:0000313" key="7">
    <source>
        <dbReference type="Proteomes" id="UP001201262"/>
    </source>
</evidence>
<dbReference type="RefSeq" id="XP_046067040.1">
    <property type="nucleotide sequence ID" value="XM_046212109.1"/>
</dbReference>
<feature type="transmembrane region" description="Helical" evidence="5">
    <location>
        <begin position="198"/>
        <end position="217"/>
    </location>
</feature>
<feature type="transmembrane region" description="Helical" evidence="5">
    <location>
        <begin position="361"/>
        <end position="386"/>
    </location>
</feature>
<sequence length="479" mass="53337">MNKGATQPAGEDISAKGKPWMYKPMKIGPFTFPWFASPETQLILVSFVCFLCPGMYNAVTGLGGAGQLDMQDVNNANTALYSTLSVVGFFAGSIANRIGLKLTLSCGGFGYFLYVAALLSYNHNHNAGFLIFAGALLGICAGLLWCAQGAVMMSYPLEEQKGKFIAVFWIIFNLGGVIGSLVPLGQNIHSTAGAVNDGTYIAFMVLMAAGFFCAWGLSDSKYVKRKDGSKVIAMKHPTWWTEIKGLFETLQHNSYIVLLFPMFLASNWFTAYQFNVVNGFYFNIRTRSLNSLLYWLCQMIGAFVFGQLLDIKFLSRSMRAKLNFGLLFALTLGIWGGGYAFQKKFDRHTPKPDMDWSASGYVGPMFLYMFYGFYDASFQTCTYWFMGSLTNNSRKLANFAGFYKGIQSVGQAITWRMEALNTPYMNEFASCWGILAGSMVIAFPVIFFKIKDTTDVEEDLRFSDETIQEVVPDQTQEAK</sequence>
<evidence type="ECO:0000256" key="1">
    <source>
        <dbReference type="ARBA" id="ARBA00004141"/>
    </source>
</evidence>
<dbReference type="PANTHER" id="PTHR23294:SF54">
    <property type="entry name" value="DUF895 DOMAIN MEMBRANE PROTEIN (AFU_ORTHOLOGUE AFUA_8G04110)"/>
    <property type="match status" value="1"/>
</dbReference>
<dbReference type="InterPro" id="IPR051617">
    <property type="entry name" value="UNC-93-like_regulator"/>
</dbReference>
<feature type="transmembrane region" description="Helical" evidence="5">
    <location>
        <begin position="79"/>
        <end position="95"/>
    </location>
</feature>
<comment type="subcellular location">
    <subcellularLocation>
        <location evidence="1">Membrane</location>
        <topology evidence="1">Multi-pass membrane protein</topology>
    </subcellularLocation>
</comment>
<reference evidence="6" key="1">
    <citation type="submission" date="2021-12" db="EMBL/GenBank/DDBJ databases">
        <title>Convergent genome expansion in fungi linked to evolution of root-endophyte symbiosis.</title>
        <authorList>
            <consortium name="DOE Joint Genome Institute"/>
            <person name="Ke Y.-H."/>
            <person name="Bonito G."/>
            <person name="Liao H.-L."/>
            <person name="Looney B."/>
            <person name="Rojas-Flechas A."/>
            <person name="Nash J."/>
            <person name="Hameed K."/>
            <person name="Schadt C."/>
            <person name="Martin F."/>
            <person name="Crous P.W."/>
            <person name="Miettinen O."/>
            <person name="Magnuson J.K."/>
            <person name="Labbe J."/>
            <person name="Jacobson D."/>
            <person name="Doktycz M.J."/>
            <person name="Veneault-Fourrey C."/>
            <person name="Kuo A."/>
            <person name="Mondo S."/>
            <person name="Calhoun S."/>
            <person name="Riley R."/>
            <person name="Ohm R."/>
            <person name="LaButti K."/>
            <person name="Andreopoulos B."/>
            <person name="Pangilinan J."/>
            <person name="Nolan M."/>
            <person name="Tritt A."/>
            <person name="Clum A."/>
            <person name="Lipzen A."/>
            <person name="Daum C."/>
            <person name="Barry K."/>
            <person name="Grigoriev I.V."/>
            <person name="Vilgalys R."/>
        </authorList>
    </citation>
    <scope>NUCLEOTIDE SEQUENCE</scope>
    <source>
        <strain evidence="6">PMI_201</strain>
    </source>
</reference>
<evidence type="ECO:0000256" key="5">
    <source>
        <dbReference type="SAM" id="Phobius"/>
    </source>
</evidence>
<evidence type="ECO:0000256" key="3">
    <source>
        <dbReference type="ARBA" id="ARBA00022989"/>
    </source>
</evidence>
<evidence type="ECO:0000313" key="6">
    <source>
        <dbReference type="EMBL" id="KAH8690844.1"/>
    </source>
</evidence>
<feature type="transmembrane region" description="Helical" evidence="5">
    <location>
        <begin position="42"/>
        <end position="59"/>
    </location>
</feature>
<dbReference type="GO" id="GO:0016020">
    <property type="term" value="C:membrane"/>
    <property type="evidence" value="ECO:0007669"/>
    <property type="project" value="UniProtKB-SubCell"/>
</dbReference>
<comment type="caution">
    <text evidence="6">The sequence shown here is derived from an EMBL/GenBank/DDBJ whole genome shotgun (WGS) entry which is preliminary data.</text>
</comment>
<organism evidence="6 7">
    <name type="scientific">Talaromyces proteolyticus</name>
    <dbReference type="NCBI Taxonomy" id="1131652"/>
    <lineage>
        <taxon>Eukaryota</taxon>
        <taxon>Fungi</taxon>
        <taxon>Dikarya</taxon>
        <taxon>Ascomycota</taxon>
        <taxon>Pezizomycotina</taxon>
        <taxon>Eurotiomycetes</taxon>
        <taxon>Eurotiomycetidae</taxon>
        <taxon>Eurotiales</taxon>
        <taxon>Trichocomaceae</taxon>
        <taxon>Talaromyces</taxon>
        <taxon>Talaromyces sect. Bacilispori</taxon>
    </lineage>
</organism>
<dbReference type="GO" id="GO:0022857">
    <property type="term" value="F:transmembrane transporter activity"/>
    <property type="evidence" value="ECO:0007669"/>
    <property type="project" value="InterPro"/>
</dbReference>
<evidence type="ECO:0000256" key="4">
    <source>
        <dbReference type="ARBA" id="ARBA00023136"/>
    </source>
</evidence>